<proteinExistence type="predicted"/>
<organism evidence="1 2">
    <name type="scientific">Durusdinium trenchii</name>
    <dbReference type="NCBI Taxonomy" id="1381693"/>
    <lineage>
        <taxon>Eukaryota</taxon>
        <taxon>Sar</taxon>
        <taxon>Alveolata</taxon>
        <taxon>Dinophyceae</taxon>
        <taxon>Suessiales</taxon>
        <taxon>Symbiodiniaceae</taxon>
        <taxon>Durusdinium</taxon>
    </lineage>
</organism>
<comment type="caution">
    <text evidence="1">The sequence shown here is derived from an EMBL/GenBank/DDBJ whole genome shotgun (WGS) entry which is preliminary data.</text>
</comment>
<feature type="non-terminal residue" evidence="1">
    <location>
        <position position="179"/>
    </location>
</feature>
<keyword evidence="2" id="KW-1185">Reference proteome</keyword>
<reference evidence="1 2" key="1">
    <citation type="submission" date="2024-02" db="EMBL/GenBank/DDBJ databases">
        <authorList>
            <person name="Chen Y."/>
            <person name="Shah S."/>
            <person name="Dougan E. K."/>
            <person name="Thang M."/>
            <person name="Chan C."/>
        </authorList>
    </citation>
    <scope>NUCLEOTIDE SEQUENCE [LARGE SCALE GENOMIC DNA]</scope>
</reference>
<evidence type="ECO:0000313" key="2">
    <source>
        <dbReference type="Proteomes" id="UP001642464"/>
    </source>
</evidence>
<accession>A0ABP0JTE7</accession>
<sequence length="179" mass="19789">MVERNSWQASDGALFVLPSQLNGAEYTSHTKSAIVEHVEEYMRDNTGGPRGQLAAHPGAAQFVIDNAANDLRRDGINAVDQLLQLDPIKDFLELKNGYLVVKDPKSEDVEKEVLDMIDAHLHTLRPLIMEDIPATGLTPDKRRRAETCTHKVGLVYASAVPVLSYMNKGPGAARREFQV</sequence>
<gene>
    <name evidence="1" type="ORF">SCF082_LOCUS13700</name>
</gene>
<evidence type="ECO:0000313" key="1">
    <source>
        <dbReference type="EMBL" id="CAK9017569.1"/>
    </source>
</evidence>
<dbReference type="EMBL" id="CAXAMM010008514">
    <property type="protein sequence ID" value="CAK9017569.1"/>
    <property type="molecule type" value="Genomic_DNA"/>
</dbReference>
<protein>
    <submittedName>
        <fullName evidence="1">Uncharacterized protein</fullName>
    </submittedName>
</protein>
<dbReference type="Proteomes" id="UP001642464">
    <property type="component" value="Unassembled WGS sequence"/>
</dbReference>
<name>A0ABP0JTE7_9DINO</name>